<dbReference type="Gene3D" id="2.60.120.260">
    <property type="entry name" value="Galactose-binding domain-like"/>
    <property type="match status" value="1"/>
</dbReference>
<sequence length="1984" mass="205237">MPDTVCMSTNSSTADQIKFTSMNAQLEKGNASKVNWKITTPNNTNADYNILYSQRTSSIKDTLLNQTNLLTLQFLTPGKYTFQLSITYASTSGGKTTYSTQTTTRSLYVVNCTISTCSGGDAEMPGFTEDFGTLPTNASRKAYSPSSAITYIYSGSGDPADNYYAISNTTHLKGDWITTNDHTGTTRGGMLVANSGISPSTFFQKEVDGLCRGSVYNFSAWFINADSSQVMTSTCASGFIYAGVTFQILNAANTSQVLASFRTYAVSPNFAKATWQRFGGTFTVPSGVTDVIVRIINNFPGGCGNDIAVDDIQFSYCSPIITAGILGSTSTLKEVLCEGVATTLVSSYTPTNYFTNPAYQWEMSDDGGVTWFNVPYGTATKDTLVIKSGELKGTKEVSADYLFRVRIFESGSSAATCAAPSSSVKITILPMPVLNLTKAQVCEGDNVILQASGGYDYFTWSDLGTGTQTPDRSIKVISDTTIKVYGYITYGVEGKTCIDSNSAFIGKDDKPIVQIAASDTALCLGNRVTLSIADGLAPNPPANNNTIRWYRGTSVATGTLYTEYNDQTSITFNTESLADSSWIVVVTNNTCTVTSAPITVHITEVPSPPAGKHVTRCVEDGVSDNGNFTMTRTAIAGTTGYWTVTGVSGPGMSGDTSTVIDFSRYVTFVTNRRNPNAVINLATPGITAYLQWMVTASTNSSCVGYGYDTLTLITGATKAYAGPDTTLCATNNVFTMQGNEPDVSLTGEFAETGTWTVVGTPTGVTIDDIHAYNTTVRITSGAYQDVQLAWTIKNASSCGTNSDTVVLHYTAPPTMVLKPDTVCNTLGYFEMDTVSTTGNPTYYRVSGTMPGFTAVPETQITSWPITVPIPTGVTNGSYTFTVSFRSDNGGCANSTTIRVNVETPPTAPTSVTVSSPSICTSGSATLTAVGGSLGKNADGTNAGQYVWYAGGCGTGTSIGTGASITVPVTATTTYYVRVESSGQCGVTACASGTVTVYTAPATSNAGPAQTHCNDSLFIMAANAASVGAGKWTVTSGTATIPTTDSASATAKIFVLAGKTATLTWTITNGACTTSSSVVLTNNMQPVAADAGPAMIQQCATNTFTMSATAASPATATGTWSRFSGSKATITAGMTNNPNATVTLAVGDTATLIWTVTNGTCSSSDYVKLYNYATPTTANAGVDTIKQCNTASFTMAATAPTIGTGKWSVKSGTATFATTDSSKVNAVITVPVGTTAVLTWTVTNGTCSSTDDIVLINYINPTGVDAGVDTIKQCNNATFTMAAAAVVPATAVGTWTLLSGSKASIAAADIHKVNATVTLAAGDTATLFWVVTNGVCSVSDKIFLVNYQTPTTANAGPDSIKQCATNTFTMAANTPTIGTGIWTVSKATATIAAPTSPTTTITVPVGDSVVATWTITNGTCTSSDNVKLVNYATPTKANAGADIHQCATPTFTMAANTATTGTGIWTKPAGSTATITSITNPATTVNLPTGDSTYLFWTITNGVCSSTDTVWIVNNVAPAAANAGPDTIKQCNTAAFVMSANAPSVSGATGWWSVVSPASYTITSAQLTNPTATFNVTAGQTVVLKWNISNTGCSSSDNIVLINYVQPTSTSAGSNQSHCNDSIFTVTGSAPMTGATGTWYIRSNNATFVGTPSGNTATVKVPAGQTATLRWVITNGVCADSSAVTLTNYMQPVAADAGPAYIQQCATNTFTMSATAASPASATGTWSTFAGSKATITAGQFNATNATVTMAAGDTATLIWTVTNGLCSSSDYIKLYNYATPTTADAGVDTIKQCNTASFTMAATAPTIGTGKWSVKSGTATFATTDSSKVNAVITVPVGTTAVLTWTVTNGTCSSKDDIVLINYVNPSGVDAGVDTIKQCNNATFTMAAAAVVPSTAVGTWTLLSGSKASIAAADIHKVNATVTLAAGDTATLFWVVTNGVCSVSDKIFLVNYQTPTTANAGPDSIKQCNTASFTMAANTPTIGT</sequence>
<reference evidence="2 3" key="1">
    <citation type="submission" date="2018-08" db="EMBL/GenBank/DDBJ databases">
        <title>Chitinophaga sp. K20C18050901, a novel bacterium isolated from forest soil.</title>
        <authorList>
            <person name="Wang C."/>
        </authorList>
    </citation>
    <scope>NUCLEOTIDE SEQUENCE [LARGE SCALE GENOMIC DNA]</scope>
    <source>
        <strain evidence="2 3">K20C18050901</strain>
    </source>
</reference>
<keyword evidence="3" id="KW-1185">Reference proteome</keyword>
<feature type="non-terminal residue" evidence="2">
    <location>
        <position position="1984"/>
    </location>
</feature>
<gene>
    <name evidence="2" type="ORF">DXN04_15810</name>
</gene>
<accession>A0A3E1NZP8</accession>
<evidence type="ECO:0000313" key="3">
    <source>
        <dbReference type="Proteomes" id="UP000261174"/>
    </source>
</evidence>
<proteinExistence type="predicted"/>
<name>A0A3E1NZP8_9BACT</name>
<feature type="domain" description="Ig-like" evidence="1">
    <location>
        <begin position="905"/>
        <end position="996"/>
    </location>
</feature>
<protein>
    <recommendedName>
        <fullName evidence="1">Ig-like domain-containing protein</fullName>
    </recommendedName>
</protein>
<evidence type="ECO:0000259" key="1">
    <source>
        <dbReference type="Pfam" id="PF19081"/>
    </source>
</evidence>
<organism evidence="2 3">
    <name type="scientific">Chitinophaga silvisoli</name>
    <dbReference type="NCBI Taxonomy" id="2291814"/>
    <lineage>
        <taxon>Bacteria</taxon>
        <taxon>Pseudomonadati</taxon>
        <taxon>Bacteroidota</taxon>
        <taxon>Chitinophagia</taxon>
        <taxon>Chitinophagales</taxon>
        <taxon>Chitinophagaceae</taxon>
        <taxon>Chitinophaga</taxon>
    </lineage>
</organism>
<dbReference type="Pfam" id="PF19081">
    <property type="entry name" value="Ig_7"/>
    <property type="match status" value="1"/>
</dbReference>
<dbReference type="Proteomes" id="UP000261174">
    <property type="component" value="Unassembled WGS sequence"/>
</dbReference>
<dbReference type="InterPro" id="IPR044023">
    <property type="entry name" value="Ig_7"/>
</dbReference>
<comment type="caution">
    <text evidence="2">The sequence shown here is derived from an EMBL/GenBank/DDBJ whole genome shotgun (WGS) entry which is preliminary data.</text>
</comment>
<dbReference type="EMBL" id="QTJV01000006">
    <property type="protein sequence ID" value="RFM33427.1"/>
    <property type="molecule type" value="Genomic_DNA"/>
</dbReference>
<evidence type="ECO:0000313" key="2">
    <source>
        <dbReference type="EMBL" id="RFM33427.1"/>
    </source>
</evidence>